<evidence type="ECO:0000313" key="3">
    <source>
        <dbReference type="Proteomes" id="UP001595907"/>
    </source>
</evidence>
<sequence>MEKKPTENVLESLFEKTSDYVETRLELTKYKAIKKTAVITSSLISKLVVGALLLSFVMILNIAVGLWLGELLHKTYLGFFALAGFYFVAGLITFRFRDKWLKNPIADSIIDKMAD</sequence>
<keyword evidence="1" id="KW-1133">Transmembrane helix</keyword>
<comment type="caution">
    <text evidence="2">The sequence shown here is derived from an EMBL/GenBank/DDBJ whole genome shotgun (WGS) entry which is preliminary data.</text>
</comment>
<reference evidence="3" key="1">
    <citation type="journal article" date="2019" name="Int. J. Syst. Evol. Microbiol.">
        <title>The Global Catalogue of Microorganisms (GCM) 10K type strain sequencing project: providing services to taxonomists for standard genome sequencing and annotation.</title>
        <authorList>
            <consortium name="The Broad Institute Genomics Platform"/>
            <consortium name="The Broad Institute Genome Sequencing Center for Infectious Disease"/>
            <person name="Wu L."/>
            <person name="Ma J."/>
        </authorList>
    </citation>
    <scope>NUCLEOTIDE SEQUENCE [LARGE SCALE GENOMIC DNA]</scope>
    <source>
        <strain evidence="3">CECT 8289</strain>
    </source>
</reference>
<keyword evidence="3" id="KW-1185">Reference proteome</keyword>
<dbReference type="Proteomes" id="UP001595907">
    <property type="component" value="Unassembled WGS sequence"/>
</dbReference>
<accession>A0ABV8QTK9</accession>
<protein>
    <submittedName>
        <fullName evidence="2">Phage holin family protein</fullName>
    </submittedName>
</protein>
<feature type="transmembrane region" description="Helical" evidence="1">
    <location>
        <begin position="75"/>
        <end position="94"/>
    </location>
</feature>
<evidence type="ECO:0000313" key="2">
    <source>
        <dbReference type="EMBL" id="MFC4263012.1"/>
    </source>
</evidence>
<gene>
    <name evidence="2" type="ORF">ACFOWM_08995</name>
</gene>
<organism evidence="2 3">
    <name type="scientific">Ferruginibacter yonginensis</name>
    <dbReference type="NCBI Taxonomy" id="1310416"/>
    <lineage>
        <taxon>Bacteria</taxon>
        <taxon>Pseudomonadati</taxon>
        <taxon>Bacteroidota</taxon>
        <taxon>Chitinophagia</taxon>
        <taxon>Chitinophagales</taxon>
        <taxon>Chitinophagaceae</taxon>
        <taxon>Ferruginibacter</taxon>
    </lineage>
</organism>
<name>A0ABV8QTK9_9BACT</name>
<dbReference type="Pfam" id="PF07332">
    <property type="entry name" value="Phage_holin_3_6"/>
    <property type="match status" value="1"/>
</dbReference>
<keyword evidence="1" id="KW-0812">Transmembrane</keyword>
<dbReference type="RefSeq" id="WP_379709035.1">
    <property type="nucleotide sequence ID" value="NZ_JBHSCZ010000002.1"/>
</dbReference>
<dbReference type="InterPro" id="IPR009937">
    <property type="entry name" value="Phage_holin_3_6"/>
</dbReference>
<proteinExistence type="predicted"/>
<keyword evidence="1" id="KW-0472">Membrane</keyword>
<evidence type="ECO:0000256" key="1">
    <source>
        <dbReference type="SAM" id="Phobius"/>
    </source>
</evidence>
<dbReference type="EMBL" id="JBHSCZ010000002">
    <property type="protein sequence ID" value="MFC4263012.1"/>
    <property type="molecule type" value="Genomic_DNA"/>
</dbReference>
<feature type="transmembrane region" description="Helical" evidence="1">
    <location>
        <begin position="43"/>
        <end position="69"/>
    </location>
</feature>